<dbReference type="RefSeq" id="XP_020074083.1">
    <property type="nucleotide sequence ID" value="XM_020223175.1"/>
</dbReference>
<dbReference type="AlphaFoldDB" id="A0A1E4RCQ3"/>
<name>A0A1E4RCQ3_9ASCO</name>
<reference evidence="2" key="1">
    <citation type="submission" date="2016-05" db="EMBL/GenBank/DDBJ databases">
        <title>Comparative genomics of biotechnologically important yeasts.</title>
        <authorList>
            <consortium name="DOE Joint Genome Institute"/>
            <person name="Riley R."/>
            <person name="Haridas S."/>
            <person name="Wolfe K.H."/>
            <person name="Lopes M.R."/>
            <person name="Hittinger C.T."/>
            <person name="Goker M."/>
            <person name="Salamov A."/>
            <person name="Wisecaver J."/>
            <person name="Long T.M."/>
            <person name="Aerts A.L."/>
            <person name="Barry K."/>
            <person name="Choi C."/>
            <person name="Clum A."/>
            <person name="Coughlan A.Y."/>
            <person name="Deshpande S."/>
            <person name="Douglass A.P."/>
            <person name="Hanson S.J."/>
            <person name="Klenk H.-P."/>
            <person name="Labutti K."/>
            <person name="Lapidus A."/>
            <person name="Lindquist E."/>
            <person name="Lipzen A."/>
            <person name="Meier-Kolthoff J.P."/>
            <person name="Ohm R.A."/>
            <person name="Otillar R.P."/>
            <person name="Pangilinan J."/>
            <person name="Peng Y."/>
            <person name="Rokas A."/>
            <person name="Rosa C.A."/>
            <person name="Scheuner C."/>
            <person name="Sibirny A.A."/>
            <person name="Slot J.C."/>
            <person name="Stielow J.B."/>
            <person name="Sun H."/>
            <person name="Kurtzman C.P."/>
            <person name="Blackwell M."/>
            <person name="Grigoriev I.V."/>
            <person name="Jeffries T.W."/>
        </authorList>
    </citation>
    <scope>NUCLEOTIDE SEQUENCE [LARGE SCALE GENOMIC DNA]</scope>
    <source>
        <strain evidence="2">NRRL Y-1933</strain>
    </source>
</reference>
<evidence type="ECO:0000313" key="2">
    <source>
        <dbReference type="Proteomes" id="UP000095085"/>
    </source>
</evidence>
<keyword evidence="2" id="KW-1185">Reference proteome</keyword>
<organism evidence="1 2">
    <name type="scientific">Hyphopichia burtonii NRRL Y-1933</name>
    <dbReference type="NCBI Taxonomy" id="984485"/>
    <lineage>
        <taxon>Eukaryota</taxon>
        <taxon>Fungi</taxon>
        <taxon>Dikarya</taxon>
        <taxon>Ascomycota</taxon>
        <taxon>Saccharomycotina</taxon>
        <taxon>Pichiomycetes</taxon>
        <taxon>Debaryomycetaceae</taxon>
        <taxon>Hyphopichia</taxon>
    </lineage>
</organism>
<accession>A0A1E4RCQ3</accession>
<dbReference type="EMBL" id="KV454546">
    <property type="protein sequence ID" value="ODV65016.1"/>
    <property type="molecule type" value="Genomic_DNA"/>
</dbReference>
<dbReference type="Proteomes" id="UP000095085">
    <property type="component" value="Unassembled WGS sequence"/>
</dbReference>
<dbReference type="GeneID" id="30997724"/>
<gene>
    <name evidence="1" type="ORF">HYPBUDRAFT_235649</name>
</gene>
<sequence>MVITKMTILNFEDYYESLKEKVHGLIVYGGKVTSRKLATISSFRCYIIRDSLSRKLLNVLADVDLSLLAIADRVYRTIPLRPYFKKRSGRSLKEAIQKLNVSVTRVTGTRIRKIKPKLTCKLENDCFINLTSFHRDYKDKILNLNESNFYDKYEQITRGLKVGYRYEFLYEEGYWLSFFCEQHRETCYRFA</sequence>
<evidence type="ECO:0000313" key="1">
    <source>
        <dbReference type="EMBL" id="ODV65016.1"/>
    </source>
</evidence>
<protein>
    <submittedName>
        <fullName evidence="1">Uncharacterized protein</fullName>
    </submittedName>
</protein>
<proteinExistence type="predicted"/>